<comment type="caution">
    <text evidence="2">The sequence shown here is derived from an EMBL/GenBank/DDBJ whole genome shotgun (WGS) entry which is preliminary data.</text>
</comment>
<dbReference type="PRINTS" id="PR00081">
    <property type="entry name" value="GDHRDH"/>
</dbReference>
<keyword evidence="3" id="KW-1185">Reference proteome</keyword>
<dbReference type="Pfam" id="PF00106">
    <property type="entry name" value="adh_short"/>
    <property type="match status" value="1"/>
</dbReference>
<dbReference type="PROSITE" id="PS00061">
    <property type="entry name" value="ADH_SHORT"/>
    <property type="match status" value="1"/>
</dbReference>
<dbReference type="PANTHER" id="PTHR43976">
    <property type="entry name" value="SHORT CHAIN DEHYDROGENASE"/>
    <property type="match status" value="1"/>
</dbReference>
<dbReference type="InterPro" id="IPR051911">
    <property type="entry name" value="SDR_oxidoreductase"/>
</dbReference>
<dbReference type="InterPro" id="IPR002347">
    <property type="entry name" value="SDR_fam"/>
</dbReference>
<evidence type="ECO:0000256" key="1">
    <source>
        <dbReference type="RuleBase" id="RU000363"/>
    </source>
</evidence>
<dbReference type="InterPro" id="IPR036291">
    <property type="entry name" value="NAD(P)-bd_dom_sf"/>
</dbReference>
<gene>
    <name evidence="2" type="ORF">RB653_007259</name>
</gene>
<sequence>MEKEQVWYITGCTSGCGLALVEKLLNIKGTKVAGTTRDLKKLESLSIFKNENFLGLQVDIVNCKSVEESIEKTIKHFGNITHVVNNAGFAMMGTIEEVSDQEQREQMDVCYFAPLNVIRSVLPHFRSKSYGYIFNIGSGAGFRGIAKLGAYSGSKFALAGITEALHEEVKPFSINVSSIVLGYIETDFHEAIPIAKNLIDCYDTISFKEQRKENLKKIVGGDPQKVADVLIEYSNKSNLPNNIFVGPTVHFNNTESKTKELLNQIQSQRETNNVQKS</sequence>
<dbReference type="CDD" id="cd05374">
    <property type="entry name" value="17beta-HSD-like_SDR_c"/>
    <property type="match status" value="1"/>
</dbReference>
<evidence type="ECO:0000313" key="3">
    <source>
        <dbReference type="Proteomes" id="UP001344447"/>
    </source>
</evidence>
<accession>A0AAN7TND0</accession>
<dbReference type="InterPro" id="IPR020904">
    <property type="entry name" value="Sc_DH/Rdtase_CS"/>
</dbReference>
<dbReference type="AlphaFoldDB" id="A0AAN7TND0"/>
<dbReference type="EMBL" id="JAVFKY010000005">
    <property type="protein sequence ID" value="KAK5576119.1"/>
    <property type="molecule type" value="Genomic_DNA"/>
</dbReference>
<name>A0AAN7TND0_9MYCE</name>
<dbReference type="Gene3D" id="3.40.50.720">
    <property type="entry name" value="NAD(P)-binding Rossmann-like Domain"/>
    <property type="match status" value="1"/>
</dbReference>
<comment type="similarity">
    <text evidence="1">Belongs to the short-chain dehydrogenases/reductases (SDR) family.</text>
</comment>
<organism evidence="2 3">
    <name type="scientific">Dictyostelium firmibasis</name>
    <dbReference type="NCBI Taxonomy" id="79012"/>
    <lineage>
        <taxon>Eukaryota</taxon>
        <taxon>Amoebozoa</taxon>
        <taxon>Evosea</taxon>
        <taxon>Eumycetozoa</taxon>
        <taxon>Dictyostelia</taxon>
        <taxon>Dictyosteliales</taxon>
        <taxon>Dictyosteliaceae</taxon>
        <taxon>Dictyostelium</taxon>
    </lineage>
</organism>
<evidence type="ECO:0000313" key="2">
    <source>
        <dbReference type="EMBL" id="KAK5576119.1"/>
    </source>
</evidence>
<protein>
    <submittedName>
        <fullName evidence="2">Uncharacterized protein</fullName>
    </submittedName>
</protein>
<dbReference type="PANTHER" id="PTHR43976:SF3">
    <property type="entry name" value="SHORT-CHAIN DEHYDROGENASE_REDUCTASE FAMILY PROTEIN"/>
    <property type="match status" value="1"/>
</dbReference>
<dbReference type="Proteomes" id="UP001344447">
    <property type="component" value="Unassembled WGS sequence"/>
</dbReference>
<reference evidence="2 3" key="1">
    <citation type="submission" date="2023-11" db="EMBL/GenBank/DDBJ databases">
        <title>Dfirmibasis_genome.</title>
        <authorList>
            <person name="Edelbroek B."/>
            <person name="Kjellin J."/>
            <person name="Jerlstrom-Hultqvist J."/>
            <person name="Soderbom F."/>
        </authorList>
    </citation>
    <scope>NUCLEOTIDE SEQUENCE [LARGE SCALE GENOMIC DNA]</scope>
    <source>
        <strain evidence="2 3">TNS-C-14</strain>
    </source>
</reference>
<proteinExistence type="inferred from homology"/>
<dbReference type="SUPFAM" id="SSF51735">
    <property type="entry name" value="NAD(P)-binding Rossmann-fold domains"/>
    <property type="match status" value="1"/>
</dbReference>
<dbReference type="PRINTS" id="PR00080">
    <property type="entry name" value="SDRFAMILY"/>
</dbReference>